<dbReference type="CDD" id="cd13630">
    <property type="entry name" value="PBP2_PDT_1"/>
    <property type="match status" value="1"/>
</dbReference>
<evidence type="ECO:0000313" key="23">
    <source>
        <dbReference type="EMBL" id="MBD1400978.1"/>
    </source>
</evidence>
<dbReference type="EC" id="4.2.1.51" evidence="7"/>
<evidence type="ECO:0000256" key="15">
    <source>
        <dbReference type="ARBA" id="ARBA00023268"/>
    </source>
</evidence>
<evidence type="ECO:0000259" key="20">
    <source>
        <dbReference type="PROSITE" id="PS51168"/>
    </source>
</evidence>
<evidence type="ECO:0000256" key="10">
    <source>
        <dbReference type="ARBA" id="ARBA00022605"/>
    </source>
</evidence>
<dbReference type="PROSITE" id="PS51171">
    <property type="entry name" value="PREPHENATE_DEHYDR_3"/>
    <property type="match status" value="1"/>
</dbReference>
<dbReference type="InterPro" id="IPR036263">
    <property type="entry name" value="Chorismate_II_sf"/>
</dbReference>
<dbReference type="InterPro" id="IPR002701">
    <property type="entry name" value="CM_II_prokaryot"/>
</dbReference>
<dbReference type="Pfam" id="PF01842">
    <property type="entry name" value="ACT"/>
    <property type="match status" value="1"/>
</dbReference>
<evidence type="ECO:0000256" key="9">
    <source>
        <dbReference type="ARBA" id="ARBA00022490"/>
    </source>
</evidence>
<dbReference type="InterPro" id="IPR002912">
    <property type="entry name" value="ACT_dom"/>
</dbReference>
<keyword evidence="15" id="KW-0511">Multifunctional enzyme</keyword>
<dbReference type="FunFam" id="3.30.70.260:FF:000012">
    <property type="entry name" value="Prephenate dehydratase"/>
    <property type="match status" value="1"/>
</dbReference>
<dbReference type="GO" id="GO:0004664">
    <property type="term" value="F:prephenate dehydratase activity"/>
    <property type="evidence" value="ECO:0007669"/>
    <property type="project" value="UniProtKB-EC"/>
</dbReference>
<dbReference type="InterPro" id="IPR045865">
    <property type="entry name" value="ACT-like_dom_sf"/>
</dbReference>
<dbReference type="PROSITE" id="PS00857">
    <property type="entry name" value="PREPHENATE_DEHYDR_1"/>
    <property type="match status" value="1"/>
</dbReference>
<dbReference type="AlphaFoldDB" id="A0A8J6UH64"/>
<keyword evidence="9" id="KW-0963">Cytoplasm</keyword>
<dbReference type="RefSeq" id="WP_191156081.1">
    <property type="nucleotide sequence ID" value="NZ_JACWUN010000010.1"/>
</dbReference>
<comment type="catalytic activity">
    <reaction evidence="1">
        <text>chorismate = prephenate</text>
        <dbReference type="Rhea" id="RHEA:13897"/>
        <dbReference type="ChEBI" id="CHEBI:29748"/>
        <dbReference type="ChEBI" id="CHEBI:29934"/>
        <dbReference type="EC" id="5.4.99.5"/>
    </reaction>
</comment>
<dbReference type="SUPFAM" id="SSF55021">
    <property type="entry name" value="ACT-like"/>
    <property type="match status" value="1"/>
</dbReference>
<keyword evidence="10" id="KW-0028">Amino-acid biosynthesis</keyword>
<evidence type="ECO:0000256" key="6">
    <source>
        <dbReference type="ARBA" id="ARBA00012404"/>
    </source>
</evidence>
<dbReference type="InterPro" id="IPR001086">
    <property type="entry name" value="Preph_deHydtase"/>
</dbReference>
<dbReference type="NCBIfam" id="NF008865">
    <property type="entry name" value="PRK11898.1"/>
    <property type="match status" value="1"/>
</dbReference>
<comment type="catalytic activity">
    <reaction evidence="18">
        <text>prephenate + H(+) = 3-phenylpyruvate + CO2 + H2O</text>
        <dbReference type="Rhea" id="RHEA:21648"/>
        <dbReference type="ChEBI" id="CHEBI:15377"/>
        <dbReference type="ChEBI" id="CHEBI:15378"/>
        <dbReference type="ChEBI" id="CHEBI:16526"/>
        <dbReference type="ChEBI" id="CHEBI:18005"/>
        <dbReference type="ChEBI" id="CHEBI:29934"/>
        <dbReference type="EC" id="4.2.1.51"/>
    </reaction>
</comment>
<evidence type="ECO:0000256" key="3">
    <source>
        <dbReference type="ARBA" id="ARBA00004496"/>
    </source>
</evidence>
<dbReference type="InterPro" id="IPR010957">
    <property type="entry name" value="G/b/e-P-prot_chorismate_mutase"/>
</dbReference>
<proteinExistence type="predicted"/>
<keyword evidence="24" id="KW-1185">Reference proteome</keyword>
<dbReference type="PANTHER" id="PTHR21022">
    <property type="entry name" value="PREPHENATE DEHYDRATASE P PROTEIN"/>
    <property type="match status" value="1"/>
</dbReference>
<dbReference type="EC" id="5.4.99.5" evidence="6"/>
<comment type="caution">
    <text evidence="23">The sequence shown here is derived from an EMBL/GenBank/DDBJ whole genome shotgun (WGS) entry which is preliminary data.</text>
</comment>
<feature type="domain" description="ACT" evidence="22">
    <location>
        <begin position="278"/>
        <end position="355"/>
    </location>
</feature>
<evidence type="ECO:0000256" key="16">
    <source>
        <dbReference type="ARBA" id="ARBA00031175"/>
    </source>
</evidence>
<dbReference type="SUPFAM" id="SSF53850">
    <property type="entry name" value="Periplasmic binding protein-like II"/>
    <property type="match status" value="1"/>
</dbReference>
<comment type="pathway">
    <text evidence="5">Metabolic intermediate biosynthesis; prephenate biosynthesis; prephenate from chorismate: step 1/1.</text>
</comment>
<evidence type="ECO:0000256" key="2">
    <source>
        <dbReference type="ARBA" id="ARBA00002364"/>
    </source>
</evidence>
<dbReference type="SUPFAM" id="SSF48600">
    <property type="entry name" value="Chorismate mutase II"/>
    <property type="match status" value="1"/>
</dbReference>
<evidence type="ECO:0000256" key="1">
    <source>
        <dbReference type="ARBA" id="ARBA00000824"/>
    </source>
</evidence>
<comment type="subcellular location">
    <subcellularLocation>
        <location evidence="3">Cytoplasm</location>
    </subcellularLocation>
</comment>
<keyword evidence="12" id="KW-0584">Phenylalanine biosynthesis</keyword>
<dbReference type="Gene3D" id="3.30.70.260">
    <property type="match status" value="1"/>
</dbReference>
<keyword evidence="13" id="KW-0413">Isomerase</keyword>
<keyword evidence="11" id="KW-0057">Aromatic amino acid biosynthesis</keyword>
<evidence type="ECO:0000256" key="19">
    <source>
        <dbReference type="PIRSR" id="PIRSR001500-2"/>
    </source>
</evidence>
<dbReference type="Gene3D" id="3.40.190.10">
    <property type="entry name" value="Periplasmic binding protein-like II"/>
    <property type="match status" value="2"/>
</dbReference>
<dbReference type="PIRSF" id="PIRSF001500">
    <property type="entry name" value="Chor_mut_pdt_Ppr"/>
    <property type="match status" value="1"/>
</dbReference>
<keyword evidence="14 23" id="KW-0456">Lyase</keyword>
<dbReference type="PROSITE" id="PS51671">
    <property type="entry name" value="ACT"/>
    <property type="match status" value="1"/>
</dbReference>
<dbReference type="FunFam" id="3.40.190.10:FF:000034">
    <property type="entry name" value="Chorismate mutase/prephenate dehydratase"/>
    <property type="match status" value="1"/>
</dbReference>
<evidence type="ECO:0000313" key="24">
    <source>
        <dbReference type="Proteomes" id="UP000632828"/>
    </source>
</evidence>
<dbReference type="GO" id="GO:0005737">
    <property type="term" value="C:cytoplasm"/>
    <property type="evidence" value="ECO:0007669"/>
    <property type="project" value="UniProtKB-SubCell"/>
</dbReference>
<name>A0A8J6UH64_9BACT</name>
<evidence type="ECO:0000256" key="13">
    <source>
        <dbReference type="ARBA" id="ARBA00023235"/>
    </source>
</evidence>
<dbReference type="Proteomes" id="UP000632828">
    <property type="component" value="Unassembled WGS sequence"/>
</dbReference>
<dbReference type="FunFam" id="3.40.190.10:FF:000029">
    <property type="entry name" value="Chorismate mutase/Prephenate dehydratase"/>
    <property type="match status" value="1"/>
</dbReference>
<protein>
    <recommendedName>
        <fullName evidence="8">Bifunctional chorismate mutase/prephenate dehydratase</fullName>
        <ecNumber evidence="7">4.2.1.51</ecNumber>
        <ecNumber evidence="6">5.4.99.5</ecNumber>
    </recommendedName>
    <alternativeName>
        <fullName evidence="17">Chorismate mutase-prephenate dehydratase</fullName>
    </alternativeName>
    <alternativeName>
        <fullName evidence="16">p-protein</fullName>
    </alternativeName>
</protein>
<reference evidence="23" key="1">
    <citation type="submission" date="2020-09" db="EMBL/GenBank/DDBJ databases">
        <title>Pelobacter alkaliphilus sp. nov., a novel anaerobic arsenate-reducing bacterium from terrestrial mud volcano.</title>
        <authorList>
            <person name="Khomyakova M.A."/>
            <person name="Merkel A.Y."/>
            <person name="Slobodkin A.I."/>
        </authorList>
    </citation>
    <scope>NUCLEOTIDE SEQUENCE</scope>
    <source>
        <strain evidence="23">M08fum</strain>
    </source>
</reference>
<dbReference type="Pfam" id="PF01817">
    <property type="entry name" value="CM_2"/>
    <property type="match status" value="1"/>
</dbReference>
<organism evidence="23 24">
    <name type="scientific">Pelovirga terrestris</name>
    <dbReference type="NCBI Taxonomy" id="2771352"/>
    <lineage>
        <taxon>Bacteria</taxon>
        <taxon>Pseudomonadati</taxon>
        <taxon>Thermodesulfobacteriota</taxon>
        <taxon>Desulfuromonadia</taxon>
        <taxon>Geobacterales</taxon>
        <taxon>Geobacteraceae</taxon>
        <taxon>Pelovirga</taxon>
    </lineage>
</organism>
<dbReference type="CDD" id="cd04905">
    <property type="entry name" value="ACT_CM-PDT"/>
    <property type="match status" value="1"/>
</dbReference>
<evidence type="ECO:0000256" key="17">
    <source>
        <dbReference type="ARBA" id="ARBA00031520"/>
    </source>
</evidence>
<evidence type="ECO:0000256" key="8">
    <source>
        <dbReference type="ARBA" id="ARBA00014401"/>
    </source>
</evidence>
<comment type="pathway">
    <text evidence="4">Amino-acid biosynthesis; L-phenylalanine biosynthesis; phenylpyruvate from prephenate: step 1/1.</text>
</comment>
<evidence type="ECO:0000259" key="22">
    <source>
        <dbReference type="PROSITE" id="PS51671"/>
    </source>
</evidence>
<evidence type="ECO:0000256" key="18">
    <source>
        <dbReference type="ARBA" id="ARBA00047848"/>
    </source>
</evidence>
<dbReference type="InterPro" id="IPR008242">
    <property type="entry name" value="Chor_mutase/pphenate_deHydtase"/>
</dbReference>
<dbReference type="EMBL" id="JACWUN010000010">
    <property type="protein sequence ID" value="MBD1400978.1"/>
    <property type="molecule type" value="Genomic_DNA"/>
</dbReference>
<comment type="function">
    <text evidence="2">Catalyzes the Claisen rearrangement of chorismate to prephenate and the decarboxylation/dehydration of prephenate to phenylpyruvate.</text>
</comment>
<dbReference type="PANTHER" id="PTHR21022:SF19">
    <property type="entry name" value="PREPHENATE DEHYDRATASE-RELATED"/>
    <property type="match status" value="1"/>
</dbReference>
<dbReference type="PROSITE" id="PS00858">
    <property type="entry name" value="PREPHENATE_DEHYDR_2"/>
    <property type="match status" value="1"/>
</dbReference>
<dbReference type="UniPathway" id="UPA00120">
    <property type="reaction ID" value="UER00203"/>
</dbReference>
<dbReference type="SMART" id="SM00830">
    <property type="entry name" value="CM_2"/>
    <property type="match status" value="1"/>
</dbReference>
<accession>A0A8J6UH64</accession>
<dbReference type="PROSITE" id="PS51168">
    <property type="entry name" value="CHORISMATE_MUT_2"/>
    <property type="match status" value="1"/>
</dbReference>
<evidence type="ECO:0000256" key="14">
    <source>
        <dbReference type="ARBA" id="ARBA00023239"/>
    </source>
</evidence>
<sequence length="367" mass="40958">MTTADKLQKLREQIDRIDDQLLDLLNQRAGIVLDVGHLKERDDGLFYVPSREKKIYERLTGSNPGPFPNDAVRKVFREIISASLNMEMPLQVAFLGPQSTFTHQAAMQQFGLSASLVPLKSIPAVFEEVERGRAHYGVIPVENSTEGVVNHTLDMFINSELKIIAEIMLEISHHLLSKSGRLEQITKIISHPQPLAQCRHWLETNLPDIPLVDVSSTAAAAQMVAEDESAAAIASSAAAVQYGLQVVKARIEDNPHNFTRFLVVGKKSPGKGGDDKTSIMFSIKDEPGILYRMLEPFSKRQINLTKIESRPMKQKAWEYVFFLDLMGHCDDEQIAAAIEELRPHCHFLKILGSYPQAHIGATQTELG</sequence>
<feature type="domain" description="Chorismate mutase" evidence="20">
    <location>
        <begin position="1"/>
        <end position="91"/>
    </location>
</feature>
<dbReference type="UniPathway" id="UPA00121">
    <property type="reaction ID" value="UER00345"/>
</dbReference>
<dbReference type="InterPro" id="IPR018528">
    <property type="entry name" value="Preph_deHydtase_CS"/>
</dbReference>
<evidence type="ECO:0000256" key="4">
    <source>
        <dbReference type="ARBA" id="ARBA00004741"/>
    </source>
</evidence>
<dbReference type="NCBIfam" id="TIGR01807">
    <property type="entry name" value="CM_P2"/>
    <property type="match status" value="1"/>
</dbReference>
<evidence type="ECO:0000259" key="21">
    <source>
        <dbReference type="PROSITE" id="PS51171"/>
    </source>
</evidence>
<evidence type="ECO:0000256" key="5">
    <source>
        <dbReference type="ARBA" id="ARBA00004817"/>
    </source>
</evidence>
<feature type="domain" description="Prephenate dehydratase" evidence="21">
    <location>
        <begin position="91"/>
        <end position="266"/>
    </location>
</feature>
<gene>
    <name evidence="23" type="primary">pheA</name>
    <name evidence="23" type="ORF">ICT70_09860</name>
</gene>
<dbReference type="Pfam" id="PF00800">
    <property type="entry name" value="PDT"/>
    <property type="match status" value="1"/>
</dbReference>
<dbReference type="Gene3D" id="1.20.59.10">
    <property type="entry name" value="Chorismate mutase"/>
    <property type="match status" value="1"/>
</dbReference>
<dbReference type="GO" id="GO:0009094">
    <property type="term" value="P:L-phenylalanine biosynthetic process"/>
    <property type="evidence" value="ECO:0007669"/>
    <property type="project" value="UniProtKB-UniPathway"/>
</dbReference>
<dbReference type="GO" id="GO:0046417">
    <property type="term" value="P:chorismate metabolic process"/>
    <property type="evidence" value="ECO:0007669"/>
    <property type="project" value="InterPro"/>
</dbReference>
<evidence type="ECO:0000256" key="12">
    <source>
        <dbReference type="ARBA" id="ARBA00023222"/>
    </source>
</evidence>
<dbReference type="GO" id="GO:0004106">
    <property type="term" value="F:chorismate mutase activity"/>
    <property type="evidence" value="ECO:0007669"/>
    <property type="project" value="UniProtKB-EC"/>
</dbReference>
<feature type="site" description="Essential for prephenate dehydratase activity" evidence="19">
    <location>
        <position position="259"/>
    </location>
</feature>
<dbReference type="InterPro" id="IPR036979">
    <property type="entry name" value="CM_dom_sf"/>
</dbReference>
<evidence type="ECO:0000256" key="11">
    <source>
        <dbReference type="ARBA" id="ARBA00023141"/>
    </source>
</evidence>
<evidence type="ECO:0000256" key="7">
    <source>
        <dbReference type="ARBA" id="ARBA00013147"/>
    </source>
</evidence>